<dbReference type="RefSeq" id="WP_109279923.1">
    <property type="nucleotide sequence ID" value="NZ_JBFAUK010000040.1"/>
</dbReference>
<sequence length="68" mass="7592">MGRIRTGKPAVKPDTPTHVRGMRQGNKGPYKRQTGHHEDGTADARRSTGIHWKKHDAIMKIMPKLPPG</sequence>
<accession>A0ABV3K8D2</accession>
<feature type="compositionally biased region" description="Basic and acidic residues" evidence="1">
    <location>
        <begin position="35"/>
        <end position="46"/>
    </location>
</feature>
<gene>
    <name evidence="2" type="ORF">AB0L16_30950</name>
</gene>
<evidence type="ECO:0000256" key="1">
    <source>
        <dbReference type="SAM" id="MobiDB-lite"/>
    </source>
</evidence>
<feature type="region of interest" description="Disordered" evidence="1">
    <location>
        <begin position="1"/>
        <end position="52"/>
    </location>
</feature>
<dbReference type="Proteomes" id="UP001552594">
    <property type="component" value="Unassembled WGS sequence"/>
</dbReference>
<keyword evidence="3" id="KW-1185">Reference proteome</keyword>
<protein>
    <submittedName>
        <fullName evidence="2">Uncharacterized protein</fullName>
    </submittedName>
</protein>
<organism evidence="2 3">
    <name type="scientific">Streptomyces orinoci</name>
    <name type="common">Streptoverticillium orinoci</name>
    <dbReference type="NCBI Taxonomy" id="67339"/>
    <lineage>
        <taxon>Bacteria</taxon>
        <taxon>Bacillati</taxon>
        <taxon>Actinomycetota</taxon>
        <taxon>Actinomycetes</taxon>
        <taxon>Kitasatosporales</taxon>
        <taxon>Streptomycetaceae</taxon>
        <taxon>Streptomyces</taxon>
    </lineage>
</organism>
<dbReference type="EMBL" id="JBFAUK010000040">
    <property type="protein sequence ID" value="MEV5510794.1"/>
    <property type="molecule type" value="Genomic_DNA"/>
</dbReference>
<comment type="caution">
    <text evidence="2">The sequence shown here is derived from an EMBL/GenBank/DDBJ whole genome shotgun (WGS) entry which is preliminary data.</text>
</comment>
<evidence type="ECO:0000313" key="3">
    <source>
        <dbReference type="Proteomes" id="UP001552594"/>
    </source>
</evidence>
<name>A0ABV3K8D2_STRON</name>
<evidence type="ECO:0000313" key="2">
    <source>
        <dbReference type="EMBL" id="MEV5510794.1"/>
    </source>
</evidence>
<reference evidence="2 3" key="1">
    <citation type="submission" date="2024-06" db="EMBL/GenBank/DDBJ databases">
        <title>The Natural Products Discovery Center: Release of the First 8490 Sequenced Strains for Exploring Actinobacteria Biosynthetic Diversity.</title>
        <authorList>
            <person name="Kalkreuter E."/>
            <person name="Kautsar S.A."/>
            <person name="Yang D."/>
            <person name="Bader C.D."/>
            <person name="Teijaro C.N."/>
            <person name="Fluegel L."/>
            <person name="Davis C.M."/>
            <person name="Simpson J.R."/>
            <person name="Lauterbach L."/>
            <person name="Steele A.D."/>
            <person name="Gui C."/>
            <person name="Meng S."/>
            <person name="Li G."/>
            <person name="Viehrig K."/>
            <person name="Ye F."/>
            <person name="Su P."/>
            <person name="Kiefer A.F."/>
            <person name="Nichols A."/>
            <person name="Cepeda A.J."/>
            <person name="Yan W."/>
            <person name="Fan B."/>
            <person name="Jiang Y."/>
            <person name="Adhikari A."/>
            <person name="Zheng C.-J."/>
            <person name="Schuster L."/>
            <person name="Cowan T.M."/>
            <person name="Smanski M.J."/>
            <person name="Chevrette M.G."/>
            <person name="De Carvalho L.P.S."/>
            <person name="Shen B."/>
        </authorList>
    </citation>
    <scope>NUCLEOTIDE SEQUENCE [LARGE SCALE GENOMIC DNA]</scope>
    <source>
        <strain evidence="2 3">NPDC052347</strain>
    </source>
</reference>
<proteinExistence type="predicted"/>